<evidence type="ECO:0000313" key="1">
    <source>
        <dbReference type="EMBL" id="EAU55023.1"/>
    </source>
</evidence>
<dbReference type="InterPro" id="IPR025500">
    <property type="entry name" value="DUF4390"/>
</dbReference>
<dbReference type="HOGENOM" id="CLU_1568854_0_0_0"/>
<organism evidence="1 2">
    <name type="scientific">Mariprofundus ferrooxydans PV-1</name>
    <dbReference type="NCBI Taxonomy" id="314345"/>
    <lineage>
        <taxon>Bacteria</taxon>
        <taxon>Pseudomonadati</taxon>
        <taxon>Pseudomonadota</taxon>
        <taxon>Candidatius Mariprofundia</taxon>
        <taxon>Mariprofundales</taxon>
        <taxon>Mariprofundaceae</taxon>
        <taxon>Mariprofundus</taxon>
    </lineage>
</organism>
<protein>
    <recommendedName>
        <fullName evidence="3">DUF4390 domain-containing protein</fullName>
    </recommendedName>
</protein>
<dbReference type="InParanoid" id="Q0F0K5"/>
<name>Q0F0K5_9PROT</name>
<sequence length="170" mass="19093">MAGLAVFVQPAVAADDAGSLQILPDASVIECNATLHAESKAIAVALKDGITGTTVWHFQVAKVRQYWLNDTIADISVTRRVKPDLLSRSWQLVDDSSGISRRVYQLDEAVHFLSSLEQFPVLDRSLLTNGIPYRMSVKVEVHYGEFKQAWWSDIWHPAQATLQQDFRLQK</sequence>
<comment type="caution">
    <text evidence="1">The sequence shown here is derived from an EMBL/GenBank/DDBJ whole genome shotgun (WGS) entry which is preliminary data.</text>
</comment>
<dbReference type="EMBL" id="AATS01000004">
    <property type="protein sequence ID" value="EAU55023.1"/>
    <property type="molecule type" value="Genomic_DNA"/>
</dbReference>
<reference evidence="1 2" key="1">
    <citation type="submission" date="2006-09" db="EMBL/GenBank/DDBJ databases">
        <authorList>
            <person name="Emerson D."/>
            <person name="Ferriera S."/>
            <person name="Johnson J."/>
            <person name="Kravitz S."/>
            <person name="Halpern A."/>
            <person name="Remington K."/>
            <person name="Beeson K."/>
            <person name="Tran B."/>
            <person name="Rogers Y.-H."/>
            <person name="Friedman R."/>
            <person name="Venter J.C."/>
        </authorList>
    </citation>
    <scope>NUCLEOTIDE SEQUENCE [LARGE SCALE GENOMIC DNA]</scope>
    <source>
        <strain evidence="1 2">PV-1</strain>
    </source>
</reference>
<accession>Q0F0K5</accession>
<evidence type="ECO:0000313" key="2">
    <source>
        <dbReference type="Proteomes" id="UP000005297"/>
    </source>
</evidence>
<evidence type="ECO:0008006" key="3">
    <source>
        <dbReference type="Google" id="ProtNLM"/>
    </source>
</evidence>
<keyword evidence="2" id="KW-1185">Reference proteome</keyword>
<proteinExistence type="predicted"/>
<dbReference type="STRING" id="314344.AL013_02010"/>
<dbReference type="Proteomes" id="UP000005297">
    <property type="component" value="Unassembled WGS sequence"/>
</dbReference>
<dbReference type="AlphaFoldDB" id="Q0F0K5"/>
<dbReference type="Pfam" id="PF14334">
    <property type="entry name" value="DUF4390"/>
    <property type="match status" value="1"/>
</dbReference>
<gene>
    <name evidence="1" type="ORF">SPV1_06759</name>
</gene>